<dbReference type="EMBL" id="VJMH01000212">
    <property type="protein sequence ID" value="KAF0717819.1"/>
    <property type="molecule type" value="Genomic_DNA"/>
</dbReference>
<dbReference type="GO" id="GO:0044550">
    <property type="term" value="P:secondary metabolite biosynthetic process"/>
    <property type="evidence" value="ECO:0007669"/>
    <property type="project" value="TreeGrafter"/>
</dbReference>
<evidence type="ECO:0000259" key="2">
    <source>
        <dbReference type="Pfam" id="PF00668"/>
    </source>
</evidence>
<dbReference type="GO" id="GO:0043041">
    <property type="term" value="P:amino acid activation for nonribosomal peptide biosynthetic process"/>
    <property type="evidence" value="ECO:0007669"/>
    <property type="project" value="TreeGrafter"/>
</dbReference>
<accession>A0A6A4ZP90</accession>
<dbReference type="GO" id="GO:0031177">
    <property type="term" value="F:phosphopantetheine binding"/>
    <property type="evidence" value="ECO:0007669"/>
    <property type="project" value="TreeGrafter"/>
</dbReference>
<dbReference type="PANTHER" id="PTHR45527">
    <property type="entry name" value="NONRIBOSOMAL PEPTIDE SYNTHETASE"/>
    <property type="match status" value="1"/>
</dbReference>
<name>A0A6A4ZP90_9STRA</name>
<dbReference type="SUPFAM" id="SSF52777">
    <property type="entry name" value="CoA-dependent acyltransferases"/>
    <property type="match status" value="1"/>
</dbReference>
<proteinExistence type="predicted"/>
<dbReference type="GO" id="GO:0005829">
    <property type="term" value="C:cytosol"/>
    <property type="evidence" value="ECO:0007669"/>
    <property type="project" value="TreeGrafter"/>
</dbReference>
<dbReference type="Pfam" id="PF00668">
    <property type="entry name" value="Condensation"/>
    <property type="match status" value="1"/>
</dbReference>
<feature type="domain" description="Condensation" evidence="2">
    <location>
        <begin position="68"/>
        <end position="257"/>
    </location>
</feature>
<reference evidence="3" key="1">
    <citation type="submission" date="2019-06" db="EMBL/GenBank/DDBJ databases">
        <title>Genomics analysis of Aphanomyces spp. identifies a new class of oomycete effector associated with host adaptation.</title>
        <authorList>
            <person name="Gaulin E."/>
        </authorList>
    </citation>
    <scope>NUCLEOTIDE SEQUENCE</scope>
    <source>
        <strain evidence="3">CBS 578.67</strain>
    </source>
</reference>
<evidence type="ECO:0000256" key="1">
    <source>
        <dbReference type="SAM" id="MobiDB-lite"/>
    </source>
</evidence>
<dbReference type="InterPro" id="IPR001242">
    <property type="entry name" value="Condensation_dom"/>
</dbReference>
<protein>
    <recommendedName>
        <fullName evidence="2">Condensation domain-containing protein</fullName>
    </recommendedName>
</protein>
<gene>
    <name evidence="3" type="ORF">As57867_002063</name>
</gene>
<feature type="non-terminal residue" evidence="3">
    <location>
        <position position="319"/>
    </location>
</feature>
<dbReference type="OrthoDB" id="5598541at2759"/>
<dbReference type="AlphaFoldDB" id="A0A6A4ZP90"/>
<comment type="caution">
    <text evidence="3">The sequence shown here is derived from an EMBL/GenBank/DDBJ whole genome shotgun (WGS) entry which is preliminary data.</text>
</comment>
<evidence type="ECO:0000313" key="3">
    <source>
        <dbReference type="EMBL" id="KAF0717819.1"/>
    </source>
</evidence>
<dbReference type="GO" id="GO:0003824">
    <property type="term" value="F:catalytic activity"/>
    <property type="evidence" value="ECO:0007669"/>
    <property type="project" value="InterPro"/>
</dbReference>
<dbReference type="Gene3D" id="3.30.559.30">
    <property type="entry name" value="Nonribosomal peptide synthetase, condensation domain"/>
    <property type="match status" value="1"/>
</dbReference>
<sequence length="319" mass="35366">MTDSTTSPYRNAASPAQDDHAKPPPLPSEAYSPQNTISTVVAAKAPSKKAATPNTDDIHVAMMLPTMTTSRHEMTRAGDVAGVTIPEVLCLAWAATLRKYTRQYDVVFGTTVASTEVDNIDWAIAHHGIVPCRVHFDDTQSLAFVFKSMRAGKAMRDNASQYQQWSSRVDLIDTLFIVQNDVDDNALPRVYPALSLPQDDHEYALSLVVRPGKTNIAAHAMYNPSKIPRLQARHMLDEFDHTLSHLVQLTHTAQSTTTASLWSLSPSQSKLIESAMFGPTIPLPFELVHHAFEARAKEFPDLRAIEFEGQWLTYGQLNN</sequence>
<feature type="region of interest" description="Disordered" evidence="1">
    <location>
        <begin position="1"/>
        <end position="35"/>
    </location>
</feature>
<dbReference type="SUPFAM" id="SSF56801">
    <property type="entry name" value="Acetyl-CoA synthetase-like"/>
    <property type="match status" value="1"/>
</dbReference>
<organism evidence="3">
    <name type="scientific">Aphanomyces stellatus</name>
    <dbReference type="NCBI Taxonomy" id="120398"/>
    <lineage>
        <taxon>Eukaryota</taxon>
        <taxon>Sar</taxon>
        <taxon>Stramenopiles</taxon>
        <taxon>Oomycota</taxon>
        <taxon>Saprolegniomycetes</taxon>
        <taxon>Saprolegniales</taxon>
        <taxon>Verrucalvaceae</taxon>
        <taxon>Aphanomyces</taxon>
    </lineage>
</organism>
<dbReference type="PANTHER" id="PTHR45527:SF1">
    <property type="entry name" value="FATTY ACID SYNTHASE"/>
    <property type="match status" value="1"/>
</dbReference>